<dbReference type="EMBL" id="GGEC01047257">
    <property type="protein sequence ID" value="MBX27741.1"/>
    <property type="molecule type" value="Transcribed_RNA"/>
</dbReference>
<organism evidence="1">
    <name type="scientific">Rhizophora mucronata</name>
    <name type="common">Asiatic mangrove</name>
    <dbReference type="NCBI Taxonomy" id="61149"/>
    <lineage>
        <taxon>Eukaryota</taxon>
        <taxon>Viridiplantae</taxon>
        <taxon>Streptophyta</taxon>
        <taxon>Embryophyta</taxon>
        <taxon>Tracheophyta</taxon>
        <taxon>Spermatophyta</taxon>
        <taxon>Magnoliopsida</taxon>
        <taxon>eudicotyledons</taxon>
        <taxon>Gunneridae</taxon>
        <taxon>Pentapetalae</taxon>
        <taxon>rosids</taxon>
        <taxon>fabids</taxon>
        <taxon>Malpighiales</taxon>
        <taxon>Rhizophoraceae</taxon>
        <taxon>Rhizophora</taxon>
    </lineage>
</organism>
<dbReference type="AlphaFoldDB" id="A0A2P2MC05"/>
<name>A0A2P2MC05_RHIMU</name>
<evidence type="ECO:0000313" key="1">
    <source>
        <dbReference type="EMBL" id="MBX27741.1"/>
    </source>
</evidence>
<reference evidence="1" key="1">
    <citation type="submission" date="2018-02" db="EMBL/GenBank/DDBJ databases">
        <title>Rhizophora mucronata_Transcriptome.</title>
        <authorList>
            <person name="Meera S.P."/>
            <person name="Sreeshan A."/>
            <person name="Augustine A."/>
        </authorList>
    </citation>
    <scope>NUCLEOTIDE SEQUENCE</scope>
    <source>
        <tissue evidence="1">Leaf</tissue>
    </source>
</reference>
<proteinExistence type="predicted"/>
<sequence length="29" mass="3173">MLIAAKGSSIGAEIDIFVFLSHQYPHLTL</sequence>
<accession>A0A2P2MC05</accession>
<protein>
    <submittedName>
        <fullName evidence="1">Uncharacterized protein</fullName>
    </submittedName>
</protein>